<dbReference type="PATRIC" id="fig|1339280.3.peg.1435"/>
<feature type="region of interest" description="Disordered" evidence="1">
    <location>
        <begin position="1"/>
        <end position="28"/>
    </location>
</feature>
<evidence type="ECO:0000313" key="3">
    <source>
        <dbReference type="Proteomes" id="UP000022272"/>
    </source>
</evidence>
<feature type="compositionally biased region" description="Polar residues" evidence="1">
    <location>
        <begin position="8"/>
        <end position="28"/>
    </location>
</feature>
<dbReference type="EMBL" id="JGDM01000028">
    <property type="protein sequence ID" value="EXZ45278.1"/>
    <property type="molecule type" value="Genomic_DNA"/>
</dbReference>
<name>A0A015YLW0_BACFG</name>
<organism evidence="2 3">
    <name type="scientific">Bacteroides fragilis str. 2-F-2 #4</name>
    <dbReference type="NCBI Taxonomy" id="1339280"/>
    <lineage>
        <taxon>Bacteria</taxon>
        <taxon>Pseudomonadati</taxon>
        <taxon>Bacteroidota</taxon>
        <taxon>Bacteroidia</taxon>
        <taxon>Bacteroidales</taxon>
        <taxon>Bacteroidaceae</taxon>
        <taxon>Bacteroides</taxon>
    </lineage>
</organism>
<proteinExistence type="predicted"/>
<comment type="caution">
    <text evidence="2">The sequence shown here is derived from an EMBL/GenBank/DDBJ whole genome shotgun (WGS) entry which is preliminary data.</text>
</comment>
<sequence length="59" mass="6953">MKKKSEKQNMNVKNMNKINTEKSPAITLNNRRLHKQNKQYIALSSQTKLTKTLNIRIQI</sequence>
<dbReference type="Proteomes" id="UP000022272">
    <property type="component" value="Unassembled WGS sequence"/>
</dbReference>
<evidence type="ECO:0000256" key="1">
    <source>
        <dbReference type="SAM" id="MobiDB-lite"/>
    </source>
</evidence>
<protein>
    <submittedName>
        <fullName evidence="2">Uncharacterized protein</fullName>
    </submittedName>
</protein>
<gene>
    <name evidence="2" type="ORF">M076_1489</name>
</gene>
<evidence type="ECO:0000313" key="2">
    <source>
        <dbReference type="EMBL" id="EXZ45278.1"/>
    </source>
</evidence>
<dbReference type="AlphaFoldDB" id="A0A015YLW0"/>
<reference evidence="2 3" key="1">
    <citation type="submission" date="2014-02" db="EMBL/GenBank/DDBJ databases">
        <authorList>
            <person name="Sears C."/>
            <person name="Carroll K."/>
            <person name="Sack B.R."/>
            <person name="Qadri F."/>
            <person name="Myers L.L."/>
            <person name="Chung G.-T."/>
            <person name="Escheverria P."/>
            <person name="Fraser C.M."/>
            <person name="Sadzewicz L."/>
            <person name="Shefchek K.A."/>
            <person name="Tallon L."/>
            <person name="Das S.P."/>
            <person name="Daugherty S."/>
            <person name="Mongodin E.F."/>
        </authorList>
    </citation>
    <scope>NUCLEOTIDE SEQUENCE [LARGE SCALE GENOMIC DNA]</scope>
    <source>
        <strain evidence="2 3">2-F-2 #4</strain>
    </source>
</reference>
<accession>A0A015YLW0</accession>